<keyword evidence="4" id="KW-1185">Reference proteome</keyword>
<evidence type="ECO:0000313" key="4">
    <source>
        <dbReference type="Proteomes" id="UP000653565"/>
    </source>
</evidence>
<proteinExistence type="predicted"/>
<dbReference type="GO" id="GO:0005634">
    <property type="term" value="C:nucleus"/>
    <property type="evidence" value="ECO:0007669"/>
    <property type="project" value="UniProtKB-SubCell"/>
</dbReference>
<evidence type="ECO:0000256" key="1">
    <source>
        <dbReference type="ARBA" id="ARBA00004123"/>
    </source>
</evidence>
<gene>
    <name evidence="3" type="ORF">CNMCM6805_001712</name>
</gene>
<comment type="subcellular location">
    <subcellularLocation>
        <location evidence="1">Nucleus</location>
    </subcellularLocation>
</comment>
<dbReference type="AlphaFoldDB" id="A0A8H4MFD9"/>
<accession>A0A8H4MFD9</accession>
<dbReference type="Proteomes" id="UP000653565">
    <property type="component" value="Unassembled WGS sequence"/>
</dbReference>
<dbReference type="InterPro" id="IPR021858">
    <property type="entry name" value="Fun_TF"/>
</dbReference>
<protein>
    <submittedName>
        <fullName evidence="3">Uncharacterized protein</fullName>
    </submittedName>
</protein>
<evidence type="ECO:0000256" key="2">
    <source>
        <dbReference type="ARBA" id="ARBA00023242"/>
    </source>
</evidence>
<dbReference type="PANTHER" id="PTHR37534:SF46">
    <property type="entry name" value="ZN(II)2CYS6 TRANSCRIPTION FACTOR (EUROFUNG)"/>
    <property type="match status" value="1"/>
</dbReference>
<comment type="caution">
    <text evidence="3">The sequence shown here is derived from an EMBL/GenBank/DDBJ whole genome shotgun (WGS) entry which is preliminary data.</text>
</comment>
<dbReference type="EMBL" id="JAAAPX010000013">
    <property type="protein sequence ID" value="KAF4243110.1"/>
    <property type="molecule type" value="Genomic_DNA"/>
</dbReference>
<dbReference type="PANTHER" id="PTHR37534">
    <property type="entry name" value="TRANSCRIPTIONAL ACTIVATOR PROTEIN UGA3"/>
    <property type="match status" value="1"/>
</dbReference>
<reference evidence="3" key="1">
    <citation type="journal article" date="2020" name="bioRxiv">
        <title>Genomic and phenotypic heterogeneity of clinical isolates of the human pathogens Aspergillus fumigatus, Aspergillus lentulus and Aspergillus fumigatiaffinis.</title>
        <authorList>
            <person name="dos Santos R.A.C."/>
            <person name="Steenwyk J.L."/>
            <person name="Rivero-Menendez O."/>
            <person name="Mead M.E."/>
            <person name="Silva L.P."/>
            <person name="Bastos R.W."/>
            <person name="Alastruey-Izquierdo A."/>
            <person name="Goldman G.H."/>
            <person name="Rokas A."/>
        </authorList>
    </citation>
    <scope>NUCLEOTIDE SEQUENCE</scope>
    <source>
        <strain evidence="3">CNM-CM6805</strain>
    </source>
</reference>
<sequence length="402" mass="46238">MTSVRHKKTPWHVLFIPHTKNYLAALALGEDLNNASLCTFSRTLAISAFSLGGVSGSQSWHEQGRTYLQQAQHHAKIMLMNAYNIPKPAKYKSILMAILTMVQVSTFSRNRDQAEEYFLEAEKFIRLKGLKHKKSRKVRLLHHCYIFKQMFHKSIFIRGANSDQRQHLYKLKNLSQEMLRVRDRKEGKNDLHLERPGLFSASLYPKIFEKDTAEENPGPDALNLKDFISRAKSLEDYINKLWWPSQDTFAFTNNQSSLDRQILENMLEALRHALAIYFYQRIYDLNASMLQEKVVSVQDCLLQCEYADSSVVHRSSGFIWPAFIAACEAEDPEVQESFSTWFEVCARRSGLLGFTQTLISIKKIWQEKQGGDGSSTTWLDLIKKALPAQQQGDSVELGGFMR</sequence>
<evidence type="ECO:0000313" key="3">
    <source>
        <dbReference type="EMBL" id="KAF4243110.1"/>
    </source>
</evidence>
<organism evidence="3 4">
    <name type="scientific">Aspergillus fumigatiaffinis</name>
    <dbReference type="NCBI Taxonomy" id="340414"/>
    <lineage>
        <taxon>Eukaryota</taxon>
        <taxon>Fungi</taxon>
        <taxon>Dikarya</taxon>
        <taxon>Ascomycota</taxon>
        <taxon>Pezizomycotina</taxon>
        <taxon>Eurotiomycetes</taxon>
        <taxon>Eurotiomycetidae</taxon>
        <taxon>Eurotiales</taxon>
        <taxon>Aspergillaceae</taxon>
        <taxon>Aspergillus</taxon>
        <taxon>Aspergillus subgen. Fumigati</taxon>
    </lineage>
</organism>
<reference evidence="3" key="2">
    <citation type="submission" date="2020-04" db="EMBL/GenBank/DDBJ databases">
        <authorList>
            <person name="Santos R.A.C."/>
            <person name="Steenwyk J.L."/>
            <person name="Rivero-Menendez O."/>
            <person name="Mead M.E."/>
            <person name="Silva L.P."/>
            <person name="Bastos R.W."/>
            <person name="Alastruey-Izquierdo A."/>
            <person name="Goldman G.H."/>
            <person name="Rokas A."/>
        </authorList>
    </citation>
    <scope>NUCLEOTIDE SEQUENCE</scope>
    <source>
        <strain evidence="3">CNM-CM6805</strain>
    </source>
</reference>
<name>A0A8H4MFD9_9EURO</name>
<keyword evidence="2" id="KW-0539">Nucleus</keyword>
<dbReference type="Pfam" id="PF11951">
    <property type="entry name" value="Fungal_trans_2"/>
    <property type="match status" value="2"/>
</dbReference>